<dbReference type="PROSITE" id="PS50977">
    <property type="entry name" value="HTH_TETR_2"/>
    <property type="match status" value="1"/>
</dbReference>
<organism evidence="4 5">
    <name type="scientific">Parasphaerochaeta coccoides (strain ATCC BAA-1237 / DSM 17374 / SPN1)</name>
    <name type="common">Sphaerochaeta coccoides</name>
    <dbReference type="NCBI Taxonomy" id="760011"/>
    <lineage>
        <taxon>Bacteria</taxon>
        <taxon>Pseudomonadati</taxon>
        <taxon>Spirochaetota</taxon>
        <taxon>Spirochaetia</taxon>
        <taxon>Spirochaetales</taxon>
        <taxon>Sphaerochaetaceae</taxon>
        <taxon>Parasphaerochaeta</taxon>
    </lineage>
</organism>
<dbReference type="AlphaFoldDB" id="F4GJG2"/>
<keyword evidence="5" id="KW-1185">Reference proteome</keyword>
<evidence type="ECO:0000313" key="5">
    <source>
        <dbReference type="Proteomes" id="UP000007939"/>
    </source>
</evidence>
<dbReference type="PANTHER" id="PTHR43479:SF11">
    <property type="entry name" value="ACREF_ENVCD OPERON REPRESSOR-RELATED"/>
    <property type="match status" value="1"/>
</dbReference>
<keyword evidence="1 2" id="KW-0238">DNA-binding</keyword>
<evidence type="ECO:0000259" key="3">
    <source>
        <dbReference type="PROSITE" id="PS50977"/>
    </source>
</evidence>
<dbReference type="Pfam" id="PF00440">
    <property type="entry name" value="TetR_N"/>
    <property type="match status" value="1"/>
</dbReference>
<dbReference type="PANTHER" id="PTHR43479">
    <property type="entry name" value="ACREF/ENVCD OPERON REPRESSOR-RELATED"/>
    <property type="match status" value="1"/>
</dbReference>
<dbReference type="eggNOG" id="COG1309">
    <property type="taxonomic scope" value="Bacteria"/>
</dbReference>
<dbReference type="EMBL" id="CP002659">
    <property type="protein sequence ID" value="AEC02227.1"/>
    <property type="molecule type" value="Genomic_DNA"/>
</dbReference>
<dbReference type="Proteomes" id="UP000007939">
    <property type="component" value="Chromosome"/>
</dbReference>
<dbReference type="Gene3D" id="1.10.357.10">
    <property type="entry name" value="Tetracycline Repressor, domain 2"/>
    <property type="match status" value="1"/>
</dbReference>
<feature type="DNA-binding region" description="H-T-H motif" evidence="2">
    <location>
        <begin position="22"/>
        <end position="41"/>
    </location>
</feature>
<accession>F4GJG2</accession>
<dbReference type="KEGG" id="scc:Spico_1004"/>
<feature type="domain" description="HTH tetR-type" evidence="3">
    <location>
        <begin position="1"/>
        <end position="59"/>
    </location>
</feature>
<dbReference type="GO" id="GO:0003677">
    <property type="term" value="F:DNA binding"/>
    <property type="evidence" value="ECO:0007669"/>
    <property type="project" value="UniProtKB-UniRule"/>
</dbReference>
<evidence type="ECO:0000256" key="1">
    <source>
        <dbReference type="ARBA" id="ARBA00023125"/>
    </source>
</evidence>
<gene>
    <name evidence="4" type="ordered locus">Spico_1004</name>
</gene>
<dbReference type="InterPro" id="IPR009057">
    <property type="entry name" value="Homeodomain-like_sf"/>
</dbReference>
<dbReference type="PRINTS" id="PR00455">
    <property type="entry name" value="HTHTETR"/>
</dbReference>
<dbReference type="InterPro" id="IPR001647">
    <property type="entry name" value="HTH_TetR"/>
</dbReference>
<dbReference type="HOGENOM" id="CLU_1395511_0_0_12"/>
<reference evidence="4 5" key="2">
    <citation type="journal article" date="2012" name="Stand. Genomic Sci.">
        <title>Complete genome sequence of the termite hindgut bacterium Spirochaeta coccoides type strain (SPN1(T)), reclassification in the genus Sphaerochaeta as Sphaerochaeta coccoides comb. nov. and emendations of the family Spirochaetaceae and the genus Sphaerochaeta.</title>
        <authorList>
            <person name="Abt B."/>
            <person name="Han C."/>
            <person name="Scheuner C."/>
            <person name="Lu M."/>
            <person name="Lapidus A."/>
            <person name="Nolan M."/>
            <person name="Lucas S."/>
            <person name="Hammon N."/>
            <person name="Deshpande S."/>
            <person name="Cheng J.F."/>
            <person name="Tapia R."/>
            <person name="Goodwin L.A."/>
            <person name="Pitluck S."/>
            <person name="Liolios K."/>
            <person name="Pagani I."/>
            <person name="Ivanova N."/>
            <person name="Mavromatis K."/>
            <person name="Mikhailova N."/>
            <person name="Huntemann M."/>
            <person name="Pati A."/>
            <person name="Chen A."/>
            <person name="Palaniappan K."/>
            <person name="Land M."/>
            <person name="Hauser L."/>
            <person name="Brambilla E.M."/>
            <person name="Rohde M."/>
            <person name="Spring S."/>
            <person name="Gronow S."/>
            <person name="Goker M."/>
            <person name="Woyke T."/>
            <person name="Bristow J."/>
            <person name="Eisen J.A."/>
            <person name="Markowitz V."/>
            <person name="Hugenholtz P."/>
            <person name="Kyrpides N.C."/>
            <person name="Klenk H.P."/>
            <person name="Detter J.C."/>
        </authorList>
    </citation>
    <scope>NUCLEOTIDE SEQUENCE [LARGE SCALE GENOMIC DNA]</scope>
    <source>
        <strain evidence="5">ATCC BAA-1237 / DSM 17374 / SPN1</strain>
    </source>
</reference>
<dbReference type="STRING" id="760011.Spico_1004"/>
<evidence type="ECO:0000313" key="4">
    <source>
        <dbReference type="EMBL" id="AEC02227.1"/>
    </source>
</evidence>
<protein>
    <submittedName>
        <fullName evidence="4">Regulatory protein TetR</fullName>
    </submittedName>
</protein>
<sequence>MKEKLILVTLDLAARKGLDVTSLADIADAAGIRKASIFSHFSSREELVGELFSYCSALASKQEITISFSGTAEHVLSRAIAHWDALYSTSPLSLFYKIVEQQKLILTLASRTHRSFALMLEGQARVLLETLNETGRLDIAETDLAVLMFSSTVSAFLIRAMDILPDEDGDAQQELEWQKERFIRRFCELYAPRKT</sequence>
<proteinExistence type="predicted"/>
<dbReference type="SUPFAM" id="SSF46689">
    <property type="entry name" value="Homeodomain-like"/>
    <property type="match status" value="1"/>
</dbReference>
<reference evidence="5" key="1">
    <citation type="submission" date="2011-04" db="EMBL/GenBank/DDBJ databases">
        <title>The complete genome of Spirochaeta coccoides DSM 17374.</title>
        <authorList>
            <person name="Lucas S."/>
            <person name="Copeland A."/>
            <person name="Lapidus A."/>
            <person name="Bruce D."/>
            <person name="Goodwin L."/>
            <person name="Pitluck S."/>
            <person name="Peters L."/>
            <person name="Kyrpides N."/>
            <person name="Mavromatis K."/>
            <person name="Pagani I."/>
            <person name="Ivanova N."/>
            <person name="Ovchinnikova G."/>
            <person name="Lu M."/>
            <person name="Detter J.C."/>
            <person name="Tapia R."/>
            <person name="Han C."/>
            <person name="Land M."/>
            <person name="Hauser L."/>
            <person name="Markowitz V."/>
            <person name="Cheng J.-F."/>
            <person name="Hugenholtz P."/>
            <person name="Woyke T."/>
            <person name="Wu D."/>
            <person name="Spring S."/>
            <person name="Schroeder M."/>
            <person name="Brambilla E."/>
            <person name="Klenk H.-P."/>
            <person name="Eisen J.A."/>
        </authorList>
    </citation>
    <scope>NUCLEOTIDE SEQUENCE [LARGE SCALE GENOMIC DNA]</scope>
    <source>
        <strain evidence="5">ATCC BAA-1237 / DSM 17374 / SPN1</strain>
    </source>
</reference>
<evidence type="ECO:0000256" key="2">
    <source>
        <dbReference type="PROSITE-ProRule" id="PRU00335"/>
    </source>
</evidence>
<name>F4GJG2_PARC1</name>
<dbReference type="OrthoDB" id="9814200at2"/>
<dbReference type="InterPro" id="IPR050624">
    <property type="entry name" value="HTH-type_Tx_Regulator"/>
</dbReference>